<dbReference type="Gene3D" id="3.60.110.10">
    <property type="entry name" value="Carbon-nitrogen hydrolase"/>
    <property type="match status" value="1"/>
</dbReference>
<dbReference type="AlphaFoldDB" id="A0A101HSA3"/>
<dbReference type="InterPro" id="IPR001110">
    <property type="entry name" value="UPF0012_CS"/>
</dbReference>
<sequence length="272" mass="30261">MKNIIKTGICQMQVDKDKEKNIARAYTMIKKACTKESRLVILPEMFNCPYSAGLFPDYAESYPHGPTIKMLSQAAREEAVYLVGGSIPELEGGRVYNTSFVFGPSGELLGKHQKLHLFDVDLEGGLSFHESKTLNYGKQITVIKTEIGTFGVAVCYDIRFPELIRLMTLAGAELIIIPAAFNMKTGPAHWELLFKARAVDNQVFLAGAAPARNIDASYVSYGNSIVVDPWGRIVARADEKETILSTDIDLSIIKKIRKELPLLKQRRTDLYG</sequence>
<protein>
    <submittedName>
        <fullName evidence="4">Nitrilase/cyanide hydratase and apolipoprotein N-acyltransferase</fullName>
    </submittedName>
</protein>
<dbReference type="EMBL" id="LGGS01000108">
    <property type="protein sequence ID" value="KUK82130.1"/>
    <property type="molecule type" value="Genomic_DNA"/>
</dbReference>
<proteinExistence type="inferred from homology"/>
<dbReference type="GO" id="GO:0050152">
    <property type="term" value="F:omega-amidase activity"/>
    <property type="evidence" value="ECO:0007669"/>
    <property type="project" value="TreeGrafter"/>
</dbReference>
<gene>
    <name evidence="4" type="ORF">XD97_0498</name>
</gene>
<comment type="caution">
    <text evidence="4">The sequence shown here is derived from an EMBL/GenBank/DDBJ whole genome shotgun (WGS) entry which is preliminary data.</text>
</comment>
<evidence type="ECO:0000256" key="2">
    <source>
        <dbReference type="ARBA" id="ARBA00022801"/>
    </source>
</evidence>
<dbReference type="PROSITE" id="PS01227">
    <property type="entry name" value="UPF0012"/>
    <property type="match status" value="1"/>
</dbReference>
<dbReference type="GO" id="GO:0006541">
    <property type="term" value="P:glutamine metabolic process"/>
    <property type="evidence" value="ECO:0007669"/>
    <property type="project" value="TreeGrafter"/>
</dbReference>
<dbReference type="InterPro" id="IPR003010">
    <property type="entry name" value="C-N_Hydrolase"/>
</dbReference>
<dbReference type="PANTHER" id="PTHR23088:SF30">
    <property type="entry name" value="OMEGA-AMIDASE NIT2"/>
    <property type="match status" value="1"/>
</dbReference>
<dbReference type="GO" id="GO:0016746">
    <property type="term" value="F:acyltransferase activity"/>
    <property type="evidence" value="ECO:0007669"/>
    <property type="project" value="UniProtKB-KW"/>
</dbReference>
<dbReference type="GO" id="GO:0006528">
    <property type="term" value="P:asparagine metabolic process"/>
    <property type="evidence" value="ECO:0007669"/>
    <property type="project" value="TreeGrafter"/>
</dbReference>
<dbReference type="InterPro" id="IPR045254">
    <property type="entry name" value="Nit1/2_C-N_Hydrolase"/>
</dbReference>
<dbReference type="PROSITE" id="PS50263">
    <property type="entry name" value="CN_HYDROLASE"/>
    <property type="match status" value="1"/>
</dbReference>
<name>A0A101HSA3_9FIRM</name>
<dbReference type="Proteomes" id="UP000054705">
    <property type="component" value="Unassembled WGS sequence"/>
</dbReference>
<evidence type="ECO:0000259" key="3">
    <source>
        <dbReference type="PROSITE" id="PS50263"/>
    </source>
</evidence>
<dbReference type="PATRIC" id="fig|110500.4.peg.776"/>
<keyword evidence="4" id="KW-0012">Acyltransferase</keyword>
<dbReference type="Pfam" id="PF00795">
    <property type="entry name" value="CN_hydrolase"/>
    <property type="match status" value="1"/>
</dbReference>
<accession>A0A101HSA3</accession>
<dbReference type="CDD" id="cd07572">
    <property type="entry name" value="nit"/>
    <property type="match status" value="1"/>
</dbReference>
<feature type="domain" description="CN hydrolase" evidence="3">
    <location>
        <begin position="5"/>
        <end position="250"/>
    </location>
</feature>
<keyword evidence="4" id="KW-0808">Transferase</keyword>
<evidence type="ECO:0000313" key="5">
    <source>
        <dbReference type="Proteomes" id="UP000054705"/>
    </source>
</evidence>
<organism evidence="4 5">
    <name type="scientific">Pelotomaculum thermopropionicum</name>
    <dbReference type="NCBI Taxonomy" id="110500"/>
    <lineage>
        <taxon>Bacteria</taxon>
        <taxon>Bacillati</taxon>
        <taxon>Bacillota</taxon>
        <taxon>Clostridia</taxon>
        <taxon>Eubacteriales</taxon>
        <taxon>Desulfotomaculaceae</taxon>
        <taxon>Pelotomaculum</taxon>
    </lineage>
</organism>
<dbReference type="GO" id="GO:0006107">
    <property type="term" value="P:oxaloacetate metabolic process"/>
    <property type="evidence" value="ECO:0007669"/>
    <property type="project" value="TreeGrafter"/>
</dbReference>
<evidence type="ECO:0000256" key="1">
    <source>
        <dbReference type="ARBA" id="ARBA00010613"/>
    </source>
</evidence>
<dbReference type="PANTHER" id="PTHR23088">
    <property type="entry name" value="NITRILASE-RELATED"/>
    <property type="match status" value="1"/>
</dbReference>
<keyword evidence="4" id="KW-0449">Lipoprotein</keyword>
<comment type="similarity">
    <text evidence="1">Belongs to the carbon-nitrogen hydrolase superfamily. NIT1/NIT2 family.</text>
</comment>
<evidence type="ECO:0000313" key="4">
    <source>
        <dbReference type="EMBL" id="KUK82130.1"/>
    </source>
</evidence>
<keyword evidence="2" id="KW-0378">Hydrolase</keyword>
<reference evidence="5" key="1">
    <citation type="journal article" date="2015" name="MBio">
        <title>Genome-Resolved Metagenomic Analysis Reveals Roles for Candidate Phyla and Other Microbial Community Members in Biogeochemical Transformations in Oil Reservoirs.</title>
        <authorList>
            <person name="Hu P."/>
            <person name="Tom L."/>
            <person name="Singh A."/>
            <person name="Thomas B.C."/>
            <person name="Baker B.J."/>
            <person name="Piceno Y.M."/>
            <person name="Andersen G.L."/>
            <person name="Banfield J.F."/>
        </authorList>
    </citation>
    <scope>NUCLEOTIDE SEQUENCE [LARGE SCALE GENOMIC DNA]</scope>
</reference>
<dbReference type="SUPFAM" id="SSF56317">
    <property type="entry name" value="Carbon-nitrogen hydrolase"/>
    <property type="match status" value="1"/>
</dbReference>
<dbReference type="InterPro" id="IPR036526">
    <property type="entry name" value="C-N_Hydrolase_sf"/>
</dbReference>